<dbReference type="AlphaFoldDB" id="A0A7J7WBH4"/>
<evidence type="ECO:0000259" key="1">
    <source>
        <dbReference type="PROSITE" id="PS50805"/>
    </source>
</evidence>
<dbReference type="SMART" id="SM00349">
    <property type="entry name" value="KRAB"/>
    <property type="match status" value="1"/>
</dbReference>
<dbReference type="SUPFAM" id="SSF109640">
    <property type="entry name" value="KRAB domain (Kruppel-associated box)"/>
    <property type="match status" value="1"/>
</dbReference>
<evidence type="ECO:0000313" key="3">
    <source>
        <dbReference type="Proteomes" id="UP000585614"/>
    </source>
</evidence>
<dbReference type="GO" id="GO:0006355">
    <property type="term" value="P:regulation of DNA-templated transcription"/>
    <property type="evidence" value="ECO:0007669"/>
    <property type="project" value="InterPro"/>
</dbReference>
<gene>
    <name evidence="2" type="ORF">mRhiFer1_018734</name>
</gene>
<organism evidence="2 3">
    <name type="scientific">Rhinolophus ferrumequinum</name>
    <name type="common">Greater horseshoe bat</name>
    <dbReference type="NCBI Taxonomy" id="59479"/>
    <lineage>
        <taxon>Eukaryota</taxon>
        <taxon>Metazoa</taxon>
        <taxon>Chordata</taxon>
        <taxon>Craniata</taxon>
        <taxon>Vertebrata</taxon>
        <taxon>Euteleostomi</taxon>
        <taxon>Mammalia</taxon>
        <taxon>Eutheria</taxon>
        <taxon>Laurasiatheria</taxon>
        <taxon>Chiroptera</taxon>
        <taxon>Yinpterochiroptera</taxon>
        <taxon>Rhinolophoidea</taxon>
        <taxon>Rhinolophidae</taxon>
        <taxon>Rhinolophinae</taxon>
        <taxon>Rhinolophus</taxon>
    </lineage>
</organism>
<dbReference type="CDD" id="cd07765">
    <property type="entry name" value="KRAB_A-box"/>
    <property type="match status" value="1"/>
</dbReference>
<dbReference type="Pfam" id="PF01352">
    <property type="entry name" value="KRAB"/>
    <property type="match status" value="1"/>
</dbReference>
<reference evidence="2 3" key="1">
    <citation type="journal article" date="2020" name="Nature">
        <title>Six reference-quality genomes reveal evolution of bat adaptations.</title>
        <authorList>
            <person name="Jebb D."/>
            <person name="Huang Z."/>
            <person name="Pippel M."/>
            <person name="Hughes G.M."/>
            <person name="Lavrichenko K."/>
            <person name="Devanna P."/>
            <person name="Winkler S."/>
            <person name="Jermiin L.S."/>
            <person name="Skirmuntt E.C."/>
            <person name="Katzourakis A."/>
            <person name="Burkitt-Gray L."/>
            <person name="Ray D.A."/>
            <person name="Sullivan K.A.M."/>
            <person name="Roscito J.G."/>
            <person name="Kirilenko B.M."/>
            <person name="Davalos L.M."/>
            <person name="Corthals A.P."/>
            <person name="Power M.L."/>
            <person name="Jones G."/>
            <person name="Ransome R.D."/>
            <person name="Dechmann D.K.N."/>
            <person name="Locatelli A.G."/>
            <person name="Puechmaille S.J."/>
            <person name="Fedrigo O."/>
            <person name="Jarvis E.D."/>
            <person name="Hiller M."/>
            <person name="Vernes S.C."/>
            <person name="Myers E.W."/>
            <person name="Teeling E.C."/>
        </authorList>
    </citation>
    <scope>NUCLEOTIDE SEQUENCE [LARGE SCALE GENOMIC DNA]</scope>
    <source>
        <strain evidence="2">MRhiFer1</strain>
        <tissue evidence="2">Lung</tissue>
    </source>
</reference>
<dbReference type="PANTHER" id="PTHR23232:SF142">
    <property type="entry name" value="GASTRULA ZINC FINGER PROTEIN XLCGF57.1-LIKE-RELATED"/>
    <property type="match status" value="1"/>
</dbReference>
<name>A0A7J7WBH4_RHIFE</name>
<dbReference type="InterPro" id="IPR036051">
    <property type="entry name" value="KRAB_dom_sf"/>
</dbReference>
<evidence type="ECO:0000313" key="2">
    <source>
        <dbReference type="EMBL" id="KAF6334742.1"/>
    </source>
</evidence>
<dbReference type="Gene3D" id="6.10.140.140">
    <property type="match status" value="1"/>
</dbReference>
<sequence>MAVTFEDVTVIFTWEEWKFLDFSQKKLYREVMWENYTNVMSVGKVIPVLRELFLLGPIV</sequence>
<dbReference type="InterPro" id="IPR001909">
    <property type="entry name" value="KRAB"/>
</dbReference>
<proteinExistence type="predicted"/>
<dbReference type="EMBL" id="JACAGC010000011">
    <property type="protein sequence ID" value="KAF6334742.1"/>
    <property type="molecule type" value="Genomic_DNA"/>
</dbReference>
<dbReference type="Proteomes" id="UP000585614">
    <property type="component" value="Unassembled WGS sequence"/>
</dbReference>
<protein>
    <submittedName>
        <fullName evidence="2">Zinc finger protein 214</fullName>
    </submittedName>
</protein>
<dbReference type="InterPro" id="IPR050169">
    <property type="entry name" value="Krueppel_C2H2_ZnF"/>
</dbReference>
<accession>A0A7J7WBH4</accession>
<feature type="domain" description="KRAB" evidence="1">
    <location>
        <begin position="3"/>
        <end position="59"/>
    </location>
</feature>
<dbReference type="PANTHER" id="PTHR23232">
    <property type="entry name" value="KRAB DOMAIN C2H2 ZINC FINGER"/>
    <property type="match status" value="1"/>
</dbReference>
<comment type="caution">
    <text evidence="2">The sequence shown here is derived from an EMBL/GenBank/DDBJ whole genome shotgun (WGS) entry which is preliminary data.</text>
</comment>
<dbReference type="PROSITE" id="PS50805">
    <property type="entry name" value="KRAB"/>
    <property type="match status" value="1"/>
</dbReference>